<reference evidence="1 2" key="1">
    <citation type="journal article" date="2013" name="PLoS Genet.">
        <title>Plant-symbiotic fungi as chemical engineers: Multi-genome analysis of the Clavicipitaceae reveals dynamics of alkaloid loci.</title>
        <authorList>
            <person name="Schardl C.L."/>
            <person name="Young C.A."/>
            <person name="Hesse U."/>
            <person name="Amyotte S.G."/>
            <person name="Andreeva K."/>
            <person name="Calie P.J."/>
            <person name="Fleetwood D.J."/>
            <person name="Haws D.C."/>
            <person name="Moore N."/>
            <person name="Oeser B."/>
            <person name="Panaccione D.G."/>
            <person name="Schweri K.K."/>
            <person name="Voisey C.R."/>
            <person name="Farman M.L."/>
            <person name="Jaromczyk J.W."/>
            <person name="Roe B.A."/>
            <person name="O'Sullivan D.M."/>
            <person name="Scott B."/>
            <person name="Tudzynski P."/>
            <person name="An Z."/>
            <person name="Arnaoudova E.G."/>
            <person name="Bullock C.T."/>
            <person name="Charlton N.D."/>
            <person name="Chen L."/>
            <person name="Cox M."/>
            <person name="Dinkins R.D."/>
            <person name="Florea S."/>
            <person name="Glenn A.E."/>
            <person name="Gordon A."/>
            <person name="Gueldener U."/>
            <person name="Harris D.R."/>
            <person name="Hollin W."/>
            <person name="Jaromczyk J."/>
            <person name="Johnson R.D."/>
            <person name="Khan A.K."/>
            <person name="Leistner E."/>
            <person name="Leuchtmann A."/>
            <person name="Li C."/>
            <person name="Liu J."/>
            <person name="Liu J."/>
            <person name="Liu M."/>
            <person name="Mace W."/>
            <person name="Machado C."/>
            <person name="Nagabhyru P."/>
            <person name="Pan J."/>
            <person name="Schmid J."/>
            <person name="Sugawara K."/>
            <person name="Steiner U."/>
            <person name="Takach J.E."/>
            <person name="Tanaka E."/>
            <person name="Webb J.S."/>
            <person name="Wilson E.V."/>
            <person name="Wiseman J.L."/>
            <person name="Yoshida R."/>
            <person name="Zeng Z."/>
        </authorList>
    </citation>
    <scope>NUCLEOTIDE SEQUENCE [LARGE SCALE GENOMIC DNA]</scope>
    <source>
        <strain evidence="1 2">20.1</strain>
    </source>
</reference>
<name>M1W6J5_CLAP2</name>
<dbReference type="OrthoDB" id="5151590at2759"/>
<dbReference type="GO" id="GO:0003676">
    <property type="term" value="F:nucleic acid binding"/>
    <property type="evidence" value="ECO:0007669"/>
    <property type="project" value="InterPro"/>
</dbReference>
<keyword evidence="2" id="KW-1185">Reference proteome</keyword>
<dbReference type="InterPro" id="IPR036397">
    <property type="entry name" value="RNaseH_sf"/>
</dbReference>
<evidence type="ECO:0000313" key="2">
    <source>
        <dbReference type="Proteomes" id="UP000016801"/>
    </source>
</evidence>
<dbReference type="HOGENOM" id="CLU_2440669_0_0_1"/>
<dbReference type="Gene3D" id="3.30.420.10">
    <property type="entry name" value="Ribonuclease H-like superfamily/Ribonuclease H"/>
    <property type="match status" value="1"/>
</dbReference>
<evidence type="ECO:0000313" key="1">
    <source>
        <dbReference type="EMBL" id="CCE30520.1"/>
    </source>
</evidence>
<proteinExistence type="predicted"/>
<dbReference type="EMBL" id="CAGA01000022">
    <property type="protein sequence ID" value="CCE30520.1"/>
    <property type="molecule type" value="Genomic_DNA"/>
</dbReference>
<dbReference type="VEuPathDB" id="FungiDB:CPUR_04368"/>
<sequence length="90" mass="10280">MLDGDTIFMHDNAPIHTAKIVKECLEELEVTPLEWPPYKPRPESHREPMVMLETANLQARSERGAYEKVPGRIGSPCKNCDKSCLAVFRR</sequence>
<dbReference type="Proteomes" id="UP000016801">
    <property type="component" value="Unassembled WGS sequence"/>
</dbReference>
<organism evidence="1 2">
    <name type="scientific">Claviceps purpurea (strain 20.1)</name>
    <name type="common">Ergot fungus</name>
    <name type="synonym">Sphacelia segetum</name>
    <dbReference type="NCBI Taxonomy" id="1111077"/>
    <lineage>
        <taxon>Eukaryota</taxon>
        <taxon>Fungi</taxon>
        <taxon>Dikarya</taxon>
        <taxon>Ascomycota</taxon>
        <taxon>Pezizomycotina</taxon>
        <taxon>Sordariomycetes</taxon>
        <taxon>Hypocreomycetidae</taxon>
        <taxon>Hypocreales</taxon>
        <taxon>Clavicipitaceae</taxon>
        <taxon>Claviceps</taxon>
    </lineage>
</organism>
<protein>
    <recommendedName>
        <fullName evidence="3">Tc1-like transposase DDE domain-containing protein</fullName>
    </recommendedName>
</protein>
<accession>M1W6J5</accession>
<comment type="caution">
    <text evidence="1">The sequence shown here is derived from an EMBL/GenBank/DDBJ whole genome shotgun (WGS) entry which is preliminary data.</text>
</comment>
<gene>
    <name evidence="1" type="ORF">CPUR_04368</name>
</gene>
<dbReference type="AlphaFoldDB" id="M1W6J5"/>
<evidence type="ECO:0008006" key="3">
    <source>
        <dbReference type="Google" id="ProtNLM"/>
    </source>
</evidence>